<proteinExistence type="predicted"/>
<evidence type="ECO:0000256" key="1">
    <source>
        <dbReference type="SAM" id="SignalP"/>
    </source>
</evidence>
<feature type="chain" id="PRO_5014445936" evidence="1">
    <location>
        <begin position="16"/>
        <end position="448"/>
    </location>
</feature>
<reference evidence="2 3" key="1">
    <citation type="submission" date="2016-05" db="EMBL/GenBank/DDBJ databases">
        <title>A degradative enzymes factory behind the ericoid mycorrhizal symbiosis.</title>
        <authorList>
            <consortium name="DOE Joint Genome Institute"/>
            <person name="Martino E."/>
            <person name="Morin E."/>
            <person name="Grelet G."/>
            <person name="Kuo A."/>
            <person name="Kohler A."/>
            <person name="Daghino S."/>
            <person name="Barry K."/>
            <person name="Choi C."/>
            <person name="Cichocki N."/>
            <person name="Clum A."/>
            <person name="Copeland A."/>
            <person name="Hainaut M."/>
            <person name="Haridas S."/>
            <person name="Labutti K."/>
            <person name="Lindquist E."/>
            <person name="Lipzen A."/>
            <person name="Khouja H.-R."/>
            <person name="Murat C."/>
            <person name="Ohm R."/>
            <person name="Olson A."/>
            <person name="Spatafora J."/>
            <person name="Veneault-Fourrey C."/>
            <person name="Henrissat B."/>
            <person name="Grigoriev I."/>
            <person name="Martin F."/>
            <person name="Perotto S."/>
        </authorList>
    </citation>
    <scope>NUCLEOTIDE SEQUENCE [LARGE SCALE GENOMIC DNA]</scope>
    <source>
        <strain evidence="2 3">UAMH 7357</strain>
    </source>
</reference>
<accession>A0A2J6PJP8</accession>
<gene>
    <name evidence="2" type="ORF">NA56DRAFT_651041</name>
</gene>
<keyword evidence="3" id="KW-1185">Reference proteome</keyword>
<keyword evidence="1" id="KW-0732">Signal</keyword>
<dbReference type="Gene3D" id="3.80.10.10">
    <property type="entry name" value="Ribonuclease Inhibitor"/>
    <property type="match status" value="1"/>
</dbReference>
<organism evidence="2 3">
    <name type="scientific">Hyaloscypha hepaticicola</name>
    <dbReference type="NCBI Taxonomy" id="2082293"/>
    <lineage>
        <taxon>Eukaryota</taxon>
        <taxon>Fungi</taxon>
        <taxon>Dikarya</taxon>
        <taxon>Ascomycota</taxon>
        <taxon>Pezizomycotina</taxon>
        <taxon>Leotiomycetes</taxon>
        <taxon>Helotiales</taxon>
        <taxon>Hyaloscyphaceae</taxon>
        <taxon>Hyaloscypha</taxon>
    </lineage>
</organism>
<dbReference type="EMBL" id="KZ613523">
    <property type="protein sequence ID" value="PMD14272.1"/>
    <property type="molecule type" value="Genomic_DNA"/>
</dbReference>
<sequence length="448" mass="49999">MKLGAFLLLVPTTIAFPGLSSAQIWLASFQQPLMNFIDNPIRRSTVPQFILDARHPWILANQRKLERLPNAEAFLCSSPDPESSESRGIETKASEEELQIPLDLFDKLEINNNRAGISRPGWPNALERLGEMERCQRALSQVKGLEVEIYVYQGKHPDTFLNLLEPSQPPEQLLTLFGDVLESMTDLETLKWGIRKEDTHLFEQAFKSRNLTLPSIKNLKPGPSSHYMVGICPNLEWLENGGGWTWYHGYMPDGRDWGLLLIQAALTSPKLKRFAMVGGHNGWTPFLISEIVKSMPQIESLGLLGSLGPQTRYTGLSTGDSGKLKAVMEVLTGLENLTHLDLPESSSLDLGFTGGSGCGNAYFGKGGRIFLREVTKNGAEATEKGGDIVVANLPHLTSFRIGRTCANITRNEEGVINVTWPWTGRTDEWLMQVVPEKPDFYDVEYDRM</sequence>
<name>A0A2J6PJP8_9HELO</name>
<dbReference type="InterPro" id="IPR032675">
    <property type="entry name" value="LRR_dom_sf"/>
</dbReference>
<evidence type="ECO:0000313" key="2">
    <source>
        <dbReference type="EMBL" id="PMD14272.1"/>
    </source>
</evidence>
<dbReference type="AlphaFoldDB" id="A0A2J6PJP8"/>
<feature type="signal peptide" evidence="1">
    <location>
        <begin position="1"/>
        <end position="15"/>
    </location>
</feature>
<dbReference type="Proteomes" id="UP000235672">
    <property type="component" value="Unassembled WGS sequence"/>
</dbReference>
<protein>
    <submittedName>
        <fullName evidence="2">Uncharacterized protein</fullName>
    </submittedName>
</protein>
<dbReference type="OrthoDB" id="3636801at2759"/>
<evidence type="ECO:0000313" key="3">
    <source>
        <dbReference type="Proteomes" id="UP000235672"/>
    </source>
</evidence>